<keyword evidence="2" id="KW-0472">Membrane</keyword>
<feature type="domain" description="Phage shock protein PspC N-terminal" evidence="3">
    <location>
        <begin position="24"/>
        <end position="78"/>
    </location>
</feature>
<keyword evidence="2" id="KW-1133">Transmembrane helix</keyword>
<dbReference type="KEGG" id="dcp:RN607_11440"/>
<dbReference type="Pfam" id="PF04024">
    <property type="entry name" value="PspC"/>
    <property type="match status" value="1"/>
</dbReference>
<accession>A0AA96JFH0</accession>
<evidence type="ECO:0000313" key="4">
    <source>
        <dbReference type="EMBL" id="WNM26804.1"/>
    </source>
</evidence>
<sequence length="541" mass="56231">MTQPTDGGTTHEAAFFTTIRSWGLTRGDHGIVGGVIEGVGERIGLARVPARLLFIVIAIFTQGFAALAYAAGWALLPDRRGNIIIQNFGRGVTNVGALIGIAVLTLFGLGNFKATVPWTWDIWPSSGGWGIGRAIATIWTLAILAGAAWLVIHLVRRNRATPPDGTPSWTAPTDAATPAQPTAATPAAPADAAPVYAALPGEAGPGATGDSRARAAHQGTAWQTQQDGAAGNAANHAAAEAQQRAWEAQAQARARAAARRANRVPGPGAAAYLTALSWLILSGVGVWIASRNDLLAVHPVVAWPVAVLIGWGVILIAVSLAGRRLGFLGVLTVLGILPVLAIGAGADQLRVAWTESRSAVISQPDGEAIAHAVESWIQANVDPEFTLGETGGNVTAEATPATGDTTVSDPGAWFTDYQSVLLRGACYEPAADTWPGADETVSLGSVTADRTIDITAETTALTIPSGTHVVLEADGNAWATVAWLDRGLACYFEDSDTTYVDLQNDPDAPTLTLVVHDDQYANTILITETPVPASSSTEVQE</sequence>
<dbReference type="AlphaFoldDB" id="A0AA96JFH0"/>
<feature type="region of interest" description="Disordered" evidence="1">
    <location>
        <begin position="161"/>
        <end position="244"/>
    </location>
</feature>
<feature type="transmembrane region" description="Helical" evidence="2">
    <location>
        <begin position="325"/>
        <end position="346"/>
    </location>
</feature>
<feature type="transmembrane region" description="Helical" evidence="2">
    <location>
        <begin position="130"/>
        <end position="152"/>
    </location>
</feature>
<evidence type="ECO:0000256" key="2">
    <source>
        <dbReference type="SAM" id="Phobius"/>
    </source>
</evidence>
<feature type="transmembrane region" description="Helical" evidence="2">
    <location>
        <begin position="301"/>
        <end position="318"/>
    </location>
</feature>
<gene>
    <name evidence="4" type="ORF">RN607_11440</name>
</gene>
<organism evidence="4">
    <name type="scientific">Demequina capsici</name>
    <dbReference type="NCBI Taxonomy" id="3075620"/>
    <lineage>
        <taxon>Bacteria</taxon>
        <taxon>Bacillati</taxon>
        <taxon>Actinomycetota</taxon>
        <taxon>Actinomycetes</taxon>
        <taxon>Micrococcales</taxon>
        <taxon>Demequinaceae</taxon>
        <taxon>Demequina</taxon>
    </lineage>
</organism>
<feature type="transmembrane region" description="Helical" evidence="2">
    <location>
        <begin position="52"/>
        <end position="76"/>
    </location>
</feature>
<feature type="compositionally biased region" description="Low complexity" evidence="1">
    <location>
        <begin position="166"/>
        <end position="200"/>
    </location>
</feature>
<reference evidence="4" key="1">
    <citation type="submission" date="2023-09" db="EMBL/GenBank/DDBJ databases">
        <title>Demequina sp. a novel bacteria isolated from Capsicum annuum.</title>
        <authorList>
            <person name="Humaira Z."/>
            <person name="Lee J."/>
            <person name="Cho D."/>
        </authorList>
    </citation>
    <scope>NUCLEOTIDE SEQUENCE</scope>
    <source>
        <strain evidence="4">PMTSA13</strain>
    </source>
</reference>
<dbReference type="RefSeq" id="WP_313542720.1">
    <property type="nucleotide sequence ID" value="NZ_CP134880.1"/>
</dbReference>
<dbReference type="EMBL" id="CP134880">
    <property type="protein sequence ID" value="WNM26804.1"/>
    <property type="molecule type" value="Genomic_DNA"/>
</dbReference>
<proteinExistence type="predicted"/>
<dbReference type="Proteomes" id="UP001303408">
    <property type="component" value="Chromosome"/>
</dbReference>
<feature type="transmembrane region" description="Helical" evidence="2">
    <location>
        <begin position="269"/>
        <end position="289"/>
    </location>
</feature>
<evidence type="ECO:0000259" key="3">
    <source>
        <dbReference type="Pfam" id="PF04024"/>
    </source>
</evidence>
<feature type="compositionally biased region" description="Low complexity" evidence="1">
    <location>
        <begin position="228"/>
        <end position="244"/>
    </location>
</feature>
<feature type="transmembrane region" description="Helical" evidence="2">
    <location>
        <begin position="88"/>
        <end position="110"/>
    </location>
</feature>
<name>A0AA96JFH0_9MICO</name>
<keyword evidence="2" id="KW-0812">Transmembrane</keyword>
<evidence type="ECO:0000256" key="1">
    <source>
        <dbReference type="SAM" id="MobiDB-lite"/>
    </source>
</evidence>
<dbReference type="InterPro" id="IPR007168">
    <property type="entry name" value="Phageshock_PspC_N"/>
</dbReference>
<protein>
    <submittedName>
        <fullName evidence="4">PspC domain-containing protein</fullName>
    </submittedName>
</protein>